<sequence length="522" mass="59103">MTSAPDQKHFELGQLAAFKPLYLNLRSKDSFPEGERPYFSPEAERLLLTAGESSNVVGLTTGKIPVIPAPGVLDPRLVTEIEELVAEGLLLVIPRIYSQKNTGELEVMLLALGCKSSKKGGLENVREVFFQIVRKSANAIRNFEITSNNEKGIELNEVLYSLSEGVNPHLKIEVSDISRQLLNKIQHRNLVSRELIDDYYNLIHSFIQEEAILTKTFTCGYIHVPDQDADTLFKQVAELYEKRVVPKLVLENPKLAEQLISLREAVLSGETAIPNMDPMMIRKSIFSEEFAKLTHLSGDEGPYPDFFRLARVITEKSLESDLFIKGARERSVENGLKKVVLEGKGTLERYMSLSIGRDLPLDSDVAKSIQQDPSLLSYVYYGPEGPELFLCPWDRALVKSILRELALKYSFNNLTSLSFLLLLFKNKDKLLSLISDPGAEEDFKTLGYSCLAHTFPWYRRLAFFVGMNGGILSGIFRELGEISYRLMGEKLKYEEKIDTIKKKLRQELIVEVRELLDSILEK</sequence>
<dbReference type="AlphaFoldDB" id="A0A5F1ZT97"/>
<dbReference type="EMBL" id="RQER01000004">
    <property type="protein sequence ID" value="TGK02728.1"/>
    <property type="molecule type" value="Genomic_DNA"/>
</dbReference>
<comment type="caution">
    <text evidence="1">The sequence shown here is derived from an EMBL/GenBank/DDBJ whole genome shotgun (WGS) entry which is preliminary data.</text>
</comment>
<keyword evidence="1" id="KW-0378">Hydrolase</keyword>
<evidence type="ECO:0000313" key="3">
    <source>
        <dbReference type="Proteomes" id="UP000297273"/>
    </source>
</evidence>
<accession>A0A5F1ZT97</accession>
<dbReference type="Proteomes" id="UP000297273">
    <property type="component" value="Unassembled WGS sequence"/>
</dbReference>
<keyword evidence="1" id="KW-0269">Exonuclease</keyword>
<dbReference type="EMBL" id="RQGC01000008">
    <property type="protein sequence ID" value="TGL40068.1"/>
    <property type="molecule type" value="Genomic_DNA"/>
</dbReference>
<organism evidence="1 4">
    <name type="scientific">Leptospira langatensis</name>
    <dbReference type="NCBI Taxonomy" id="2484983"/>
    <lineage>
        <taxon>Bacteria</taxon>
        <taxon>Pseudomonadati</taxon>
        <taxon>Spirochaetota</taxon>
        <taxon>Spirochaetia</taxon>
        <taxon>Leptospirales</taxon>
        <taxon>Leptospiraceae</taxon>
        <taxon>Leptospira</taxon>
    </lineage>
</organism>
<dbReference type="GO" id="GO:0004527">
    <property type="term" value="F:exonuclease activity"/>
    <property type="evidence" value="ECO:0007669"/>
    <property type="project" value="UniProtKB-KW"/>
</dbReference>
<evidence type="ECO:0000313" key="4">
    <source>
        <dbReference type="Proteomes" id="UP000297946"/>
    </source>
</evidence>
<reference evidence="3 4" key="2">
    <citation type="journal article" date="2019" name="PLoS Negl. Trop. Dis.">
        <title>Revisiting the worldwide diversity of Leptospira species in the environment.</title>
        <authorList>
            <person name="Vincent A.T."/>
            <person name="Schiettekatte O."/>
            <person name="Bourhy P."/>
            <person name="Veyrier F.J."/>
            <person name="Picardeau M."/>
        </authorList>
    </citation>
    <scope>NUCLEOTIDE SEQUENCE [LARGE SCALE GENOMIC DNA]</scope>
    <source>
        <strain evidence="3">201702690</strain>
        <strain evidence="1 4">SSW18</strain>
    </source>
</reference>
<dbReference type="RefSeq" id="WP_135646185.1">
    <property type="nucleotide sequence ID" value="NZ_RQER01000004.1"/>
</dbReference>
<dbReference type="OrthoDB" id="313385at2"/>
<keyword evidence="1" id="KW-0540">Nuclease</keyword>
<evidence type="ECO:0000313" key="2">
    <source>
        <dbReference type="EMBL" id="TGL40068.1"/>
    </source>
</evidence>
<keyword evidence="3" id="KW-1185">Reference proteome</keyword>
<name>A0A5F1ZT97_9LEPT</name>
<protein>
    <submittedName>
        <fullName evidence="1">Exonuclease</fullName>
    </submittedName>
</protein>
<evidence type="ECO:0000313" key="1">
    <source>
        <dbReference type="EMBL" id="TGK02728.1"/>
    </source>
</evidence>
<proteinExistence type="predicted"/>
<gene>
    <name evidence="1" type="ORF">EHO57_05240</name>
    <name evidence="2" type="ORF">EHQ53_12870</name>
</gene>
<dbReference type="Proteomes" id="UP000297946">
    <property type="component" value="Unassembled WGS sequence"/>
</dbReference>
<reference evidence="2" key="1">
    <citation type="submission" date="2018-10" db="EMBL/GenBank/DDBJ databases">
        <authorList>
            <person name="Vincent A.T."/>
            <person name="Schiettekatte O."/>
            <person name="Bourhy P."/>
            <person name="Veyrier F.J."/>
            <person name="Picardeau M."/>
        </authorList>
    </citation>
    <scope>NUCLEOTIDE SEQUENCE</scope>
    <source>
        <strain evidence="2">201702690</strain>
    </source>
</reference>